<dbReference type="KEGG" id="msao:MYCSP_20535"/>
<dbReference type="EMBL" id="MVII01000008">
    <property type="protein sequence ID" value="ORB59323.1"/>
    <property type="molecule type" value="Genomic_DNA"/>
</dbReference>
<gene>
    <name evidence="2" type="ORF">BST43_08200</name>
</gene>
<keyword evidence="1" id="KW-0472">Membrane</keyword>
<feature type="transmembrane region" description="Helical" evidence="1">
    <location>
        <begin position="73"/>
        <end position="91"/>
    </location>
</feature>
<accession>A0A1S4VRI7</accession>
<reference evidence="2 3" key="1">
    <citation type="submission" date="2016-12" db="EMBL/GenBank/DDBJ databases">
        <title>The new phylogeny of genus Mycobacterium.</title>
        <authorList>
            <person name="Tortoli E."/>
            <person name="Trovato A."/>
            <person name="Cirillo D.M."/>
        </authorList>
    </citation>
    <scope>NUCLEOTIDE SEQUENCE [LARGE SCALE GENOMIC DNA]</scope>
    <source>
        <strain evidence="2 3">CCUG 66554</strain>
    </source>
</reference>
<name>A0A1S4VRI7_9MYCO</name>
<dbReference type="OrthoDB" id="4544430at2"/>
<keyword evidence="1" id="KW-0812">Transmembrane</keyword>
<dbReference type="Proteomes" id="UP000192434">
    <property type="component" value="Unassembled WGS sequence"/>
</dbReference>
<sequence>MSLSTEQQPDTENGISPRQLLIEGLLNVGPALCAYFGLRLVGFSELHALMAATAVSATQALVKMAWKRALDPVSLLVVPIFGVSLIIAWLTRDPRLSQVTNEVPGMLLGTYFLVSALIGKPLTELLVTKLWPGGVEKLADEQAWADVDHRSYHRLHVHVSFWCGIFSLLFSGLMVVIIYSFSVDVVQAVNPVVSMFTTGGLIVGVVVAIRMYLRRKERALTDR</sequence>
<evidence type="ECO:0000313" key="3">
    <source>
        <dbReference type="Proteomes" id="UP000192434"/>
    </source>
</evidence>
<feature type="transmembrane region" description="Helical" evidence="1">
    <location>
        <begin position="20"/>
        <end position="40"/>
    </location>
</feature>
<dbReference type="STRING" id="1578165.BKG68_15640"/>
<keyword evidence="1" id="KW-1133">Transmembrane helix</keyword>
<dbReference type="AlphaFoldDB" id="A0A1S4VRI7"/>
<evidence type="ECO:0008006" key="4">
    <source>
        <dbReference type="Google" id="ProtNLM"/>
    </source>
</evidence>
<protein>
    <recommendedName>
        <fullName evidence="4">DUF3159 domain-containing protein</fullName>
    </recommendedName>
</protein>
<comment type="caution">
    <text evidence="2">The sequence shown here is derived from an EMBL/GenBank/DDBJ whole genome shotgun (WGS) entry which is preliminary data.</text>
</comment>
<dbReference type="NCBIfam" id="NF041646">
    <property type="entry name" value="VC0807_fam"/>
    <property type="match status" value="1"/>
</dbReference>
<organism evidence="2 3">
    <name type="scientific">Mycobacteroides saopaulense</name>
    <dbReference type="NCBI Taxonomy" id="1578165"/>
    <lineage>
        <taxon>Bacteria</taxon>
        <taxon>Bacillati</taxon>
        <taxon>Actinomycetota</taxon>
        <taxon>Actinomycetes</taxon>
        <taxon>Mycobacteriales</taxon>
        <taxon>Mycobacteriaceae</taxon>
        <taxon>Mycobacteroides</taxon>
    </lineage>
</organism>
<feature type="transmembrane region" description="Helical" evidence="1">
    <location>
        <begin position="103"/>
        <end position="119"/>
    </location>
</feature>
<feature type="transmembrane region" description="Helical" evidence="1">
    <location>
        <begin position="193"/>
        <end position="213"/>
    </location>
</feature>
<feature type="transmembrane region" description="Helical" evidence="1">
    <location>
        <begin position="159"/>
        <end position="181"/>
    </location>
</feature>
<dbReference type="RefSeq" id="WP_083014334.1">
    <property type="nucleotide sequence ID" value="NZ_CP010271.1"/>
</dbReference>
<evidence type="ECO:0000256" key="1">
    <source>
        <dbReference type="SAM" id="Phobius"/>
    </source>
</evidence>
<evidence type="ECO:0000313" key="2">
    <source>
        <dbReference type="EMBL" id="ORB59323.1"/>
    </source>
</evidence>
<proteinExistence type="predicted"/>